<feature type="region of interest" description="Disordered" evidence="6">
    <location>
        <begin position="453"/>
        <end position="502"/>
    </location>
</feature>
<dbReference type="GO" id="GO:0003712">
    <property type="term" value="F:transcription coregulator activity"/>
    <property type="evidence" value="ECO:0007669"/>
    <property type="project" value="TreeGrafter"/>
</dbReference>
<dbReference type="InterPro" id="IPR016181">
    <property type="entry name" value="Acyl_CoA_acyltransferase"/>
</dbReference>
<name>A0AAF3EY70_9BILA</name>
<dbReference type="Proteomes" id="UP000887575">
    <property type="component" value="Unassembled WGS sequence"/>
</dbReference>
<dbReference type="GO" id="GO:0070776">
    <property type="term" value="C:MOZ/MORF histone acetyltransferase complex"/>
    <property type="evidence" value="ECO:0007669"/>
    <property type="project" value="TreeGrafter"/>
</dbReference>
<dbReference type="Gene3D" id="1.10.10.10">
    <property type="entry name" value="Winged helix-like DNA-binding domain superfamily/Winged helix DNA-binding domain"/>
    <property type="match status" value="1"/>
</dbReference>
<evidence type="ECO:0000256" key="6">
    <source>
        <dbReference type="SAM" id="MobiDB-lite"/>
    </source>
</evidence>
<organism evidence="8 9">
    <name type="scientific">Mesorhabditis belari</name>
    <dbReference type="NCBI Taxonomy" id="2138241"/>
    <lineage>
        <taxon>Eukaryota</taxon>
        <taxon>Metazoa</taxon>
        <taxon>Ecdysozoa</taxon>
        <taxon>Nematoda</taxon>
        <taxon>Chromadorea</taxon>
        <taxon>Rhabditida</taxon>
        <taxon>Rhabditina</taxon>
        <taxon>Rhabditomorpha</taxon>
        <taxon>Rhabditoidea</taxon>
        <taxon>Rhabditidae</taxon>
        <taxon>Mesorhabditinae</taxon>
        <taxon>Mesorhabditis</taxon>
    </lineage>
</organism>
<dbReference type="GO" id="GO:0010484">
    <property type="term" value="F:histone H3 acetyltransferase activity"/>
    <property type="evidence" value="ECO:0007669"/>
    <property type="project" value="TreeGrafter"/>
</dbReference>
<dbReference type="PROSITE" id="PS51726">
    <property type="entry name" value="MYST_HAT"/>
    <property type="match status" value="1"/>
</dbReference>
<dbReference type="InterPro" id="IPR040706">
    <property type="entry name" value="Zf-MYST"/>
</dbReference>
<evidence type="ECO:0000256" key="2">
    <source>
        <dbReference type="ARBA" id="ARBA00013184"/>
    </source>
</evidence>
<dbReference type="GO" id="GO:0006357">
    <property type="term" value="P:regulation of transcription by RNA polymerase II"/>
    <property type="evidence" value="ECO:0007669"/>
    <property type="project" value="TreeGrafter"/>
</dbReference>
<protein>
    <recommendedName>
        <fullName evidence="2">histone acetyltransferase</fullName>
        <ecNumber evidence="2">2.3.1.48</ecNumber>
    </recommendedName>
</protein>
<feature type="domain" description="MYST-type HAT" evidence="7">
    <location>
        <begin position="37"/>
        <end position="314"/>
    </location>
</feature>
<dbReference type="GO" id="GO:0005634">
    <property type="term" value="C:nucleus"/>
    <property type="evidence" value="ECO:0007669"/>
    <property type="project" value="TreeGrafter"/>
</dbReference>
<keyword evidence="4" id="KW-0007">Acetylation</keyword>
<dbReference type="Pfam" id="PF17772">
    <property type="entry name" value="zf-MYST"/>
    <property type="match status" value="1"/>
</dbReference>
<evidence type="ECO:0000256" key="5">
    <source>
        <dbReference type="PIRSR" id="PIRSR602717-51"/>
    </source>
</evidence>
<keyword evidence="8" id="KW-1185">Reference proteome</keyword>
<comment type="similarity">
    <text evidence="1">Belongs to the MYST (SAS/MOZ) family.</text>
</comment>
<dbReference type="SUPFAM" id="SSF55729">
    <property type="entry name" value="Acyl-CoA N-acyltransferases (Nat)"/>
    <property type="match status" value="1"/>
</dbReference>
<dbReference type="WBParaSite" id="MBELARI_LOCUS19156">
    <property type="protein sequence ID" value="MBELARI_LOCUS19156"/>
    <property type="gene ID" value="MBELARI_LOCUS19156"/>
</dbReference>
<evidence type="ECO:0000256" key="1">
    <source>
        <dbReference type="ARBA" id="ARBA00010107"/>
    </source>
</evidence>
<dbReference type="InterPro" id="IPR036388">
    <property type="entry name" value="WH-like_DNA-bd_sf"/>
</dbReference>
<sequence>MISRRNRVLFNKVTREYQDTVEKAEQSFVKKWREKDDPRPYPKKIRICNFEIYTWYTSLYPLECAAATTLRICDFCLRYFVEESLYQAHVSTCQLRHPPGDEIYRKDGISVYEVDGYHEKDYCRRACLLGKCFIDCKSSVNGGPLFLFYVLTRNDEYGQHFVGYFSKSKEFHGNALSCIAILPCFQGCRYGHFLIELSYCLMQRQGLNGTPERPLTESGRITYGLYWRSKILEWFGQREGQLPKEMNLYSIANDTGITVEDLANTMDLMDWFGSSKDNPEEVGSIDVKWAEVKHYMKNKQPGITFDKDSFKWTPGVYDAKTGKRERTGKMADDETGKCERVDRKAKQSIVQTPAQEIRRDQGPYGVTTSDEAGFAVVHDNAKGLVLLEESNVHYDRPSTSHACFNRPTFNSARQGPLIRSFKRQFTDVVKWMHATEGKQEASLKPRMSSIGTQTDLMASDDNGDDVLRRASGRRQLDMSFTEDDVQDKNTNEIKQEAISSSF</sequence>
<keyword evidence="3" id="KW-0808">Transferase</keyword>
<dbReference type="Gene3D" id="3.40.630.30">
    <property type="match status" value="1"/>
</dbReference>
<evidence type="ECO:0000313" key="8">
    <source>
        <dbReference type="Proteomes" id="UP000887575"/>
    </source>
</evidence>
<feature type="active site" description="Proton donor/acceptor" evidence="5">
    <location>
        <position position="212"/>
    </location>
</feature>
<evidence type="ECO:0000259" key="7">
    <source>
        <dbReference type="PROSITE" id="PS51726"/>
    </source>
</evidence>
<reference evidence="9" key="1">
    <citation type="submission" date="2024-02" db="UniProtKB">
        <authorList>
            <consortium name="WormBaseParasite"/>
        </authorList>
    </citation>
    <scope>IDENTIFICATION</scope>
</reference>
<dbReference type="AlphaFoldDB" id="A0AAF3EY70"/>
<evidence type="ECO:0000313" key="9">
    <source>
        <dbReference type="WBParaSite" id="MBELARI_LOCUS19156"/>
    </source>
</evidence>
<dbReference type="InterPro" id="IPR050603">
    <property type="entry name" value="MYST_HAT"/>
</dbReference>
<dbReference type="PANTHER" id="PTHR10615:SF217">
    <property type="entry name" value="HISTONE ACETYLTRANSFERASE"/>
    <property type="match status" value="1"/>
</dbReference>
<proteinExistence type="inferred from homology"/>
<dbReference type="Gene3D" id="3.30.60.60">
    <property type="entry name" value="N-acetyl transferase-like"/>
    <property type="match status" value="1"/>
</dbReference>
<dbReference type="PANTHER" id="PTHR10615">
    <property type="entry name" value="HISTONE ACETYLTRANSFERASE"/>
    <property type="match status" value="1"/>
</dbReference>
<dbReference type="GO" id="GO:0003682">
    <property type="term" value="F:chromatin binding"/>
    <property type="evidence" value="ECO:0007669"/>
    <property type="project" value="TreeGrafter"/>
</dbReference>
<dbReference type="InterPro" id="IPR002717">
    <property type="entry name" value="HAT_MYST-type"/>
</dbReference>
<dbReference type="Pfam" id="PF01853">
    <property type="entry name" value="MOZ_SAS"/>
    <property type="match status" value="1"/>
</dbReference>
<evidence type="ECO:0000256" key="3">
    <source>
        <dbReference type="ARBA" id="ARBA00022679"/>
    </source>
</evidence>
<feature type="compositionally biased region" description="Basic and acidic residues" evidence="6">
    <location>
        <begin position="486"/>
        <end position="495"/>
    </location>
</feature>
<accession>A0AAF3EY70</accession>
<evidence type="ECO:0000256" key="4">
    <source>
        <dbReference type="ARBA" id="ARBA00022990"/>
    </source>
</evidence>
<dbReference type="EC" id="2.3.1.48" evidence="2"/>